<dbReference type="PANTHER" id="PTHR11709:SF394">
    <property type="entry name" value="FI03373P-RELATED"/>
    <property type="match status" value="1"/>
</dbReference>
<dbReference type="InterPro" id="IPR045087">
    <property type="entry name" value="Cu-oxidase_fam"/>
</dbReference>
<keyword evidence="2" id="KW-0479">Metal-binding</keyword>
<accession>A0ABR3X9T4</accession>
<evidence type="ECO:0000256" key="2">
    <source>
        <dbReference type="ARBA" id="ARBA00022723"/>
    </source>
</evidence>
<keyword evidence="9" id="KW-1185">Reference proteome</keyword>
<comment type="caution">
    <text evidence="8">The sequence shown here is derived from an EMBL/GenBank/DDBJ whole genome shotgun (WGS) entry which is preliminary data.</text>
</comment>
<dbReference type="Proteomes" id="UP001583193">
    <property type="component" value="Unassembled WGS sequence"/>
</dbReference>
<dbReference type="EMBL" id="JAVDPF010000024">
    <property type="protein sequence ID" value="KAL1872486.1"/>
    <property type="molecule type" value="Genomic_DNA"/>
</dbReference>
<sequence>MLGLLFLLGFAAARQNTAVSHESFYPEHVLRVTAQNYSLACQDRYSVVINGSVPGPELRIPEGKVTWIRVYNDMSDANLTMHWHGLTAFTAPFSDGTPAASQWPIPPNHFFDYEIRPEIGYAGSYFYHSHVGFQAVSASGPLIVEDSQPLPYTYDEERLVYLSDFFNKTDKTIEDGLVADPFTWSGETNAVLVNGNGRLTTDDPGTCALASINVEPGKTYRLRFIASTALSFVSLAIDSHDVAIIEADGHYTKPLNTSYLQMSSGQRYSVLLKAKTESELEQLNKRHFYIQFSTLERPSVLTGFSLLEYPNNTVDARVVPSEPPLPVANTTNGWIDYQLQPLVPHEDFPTLEEVTRRVTIQMYQNVSQHTIWLQNEYPWTEHVPQSPYLIDIYEGKLDPDTSYQRAIANGDGFDKITKTFPAKIGEVLEIVWQNEGAVSNGGVDTHPLHAHGRHYFDIGGGDGVYNATENEERLKTAHPILRDTTVLYRYREKTTPRAPSGWRAWRLRVTDAGVWMIHCHVLQHMIMGMQTVWTFGDRDEILTQGGPVTGSYLTYGGSAYGNSTHSPIVQHYFD</sequence>
<dbReference type="CDD" id="cd13873">
    <property type="entry name" value="CuRO_2_AAO_like_2"/>
    <property type="match status" value="1"/>
</dbReference>
<dbReference type="Gene3D" id="2.60.40.420">
    <property type="entry name" value="Cupredoxins - blue copper proteins"/>
    <property type="match status" value="3"/>
</dbReference>
<proteinExistence type="inferred from homology"/>
<dbReference type="InterPro" id="IPR033138">
    <property type="entry name" value="Cu_oxidase_CS"/>
</dbReference>
<evidence type="ECO:0000259" key="5">
    <source>
        <dbReference type="Pfam" id="PF00394"/>
    </source>
</evidence>
<feature type="domain" description="Plastocyanin-like" evidence="5">
    <location>
        <begin position="157"/>
        <end position="277"/>
    </location>
</feature>
<evidence type="ECO:0000256" key="1">
    <source>
        <dbReference type="ARBA" id="ARBA00010609"/>
    </source>
</evidence>
<dbReference type="CDD" id="cd13895">
    <property type="entry name" value="CuRO_3_AAO_like_2"/>
    <property type="match status" value="1"/>
</dbReference>
<dbReference type="InterPro" id="IPR002355">
    <property type="entry name" value="Cu_oxidase_Cu_BS"/>
</dbReference>
<evidence type="ECO:0000256" key="4">
    <source>
        <dbReference type="ARBA" id="ARBA00023008"/>
    </source>
</evidence>
<comment type="similarity">
    <text evidence="1">Belongs to the multicopper oxidase family.</text>
</comment>
<feature type="domain" description="Plastocyanin-like" evidence="7">
    <location>
        <begin position="32"/>
        <end position="148"/>
    </location>
</feature>
<dbReference type="NCBIfam" id="TIGR03390">
    <property type="entry name" value="ascorbOXfungal"/>
    <property type="match status" value="1"/>
</dbReference>
<dbReference type="InterPro" id="IPR035666">
    <property type="entry name" value="MCO_CuRO_3"/>
</dbReference>
<reference evidence="8 9" key="1">
    <citation type="journal article" date="2024" name="IMA Fungus">
        <title>IMA Genome - F19 : A genome assembly and annotation guide to empower mycologists, including annotated draft genome sequences of Ceratocystis pirilliformis, Diaporthe australafricana, Fusarium ophioides, Paecilomyces lecythidis, and Sporothrix stenoceras.</title>
        <authorList>
            <person name="Aylward J."/>
            <person name="Wilson A.M."/>
            <person name="Visagie C.M."/>
            <person name="Spraker J."/>
            <person name="Barnes I."/>
            <person name="Buitendag C."/>
            <person name="Ceriani C."/>
            <person name="Del Mar Angel L."/>
            <person name="du Plessis D."/>
            <person name="Fuchs T."/>
            <person name="Gasser K."/>
            <person name="Kramer D."/>
            <person name="Li W."/>
            <person name="Munsamy K."/>
            <person name="Piso A."/>
            <person name="Price J.L."/>
            <person name="Sonnekus B."/>
            <person name="Thomas C."/>
            <person name="van der Nest A."/>
            <person name="van Dijk A."/>
            <person name="van Heerden A."/>
            <person name="van Vuuren N."/>
            <person name="Yilmaz N."/>
            <person name="Duong T.A."/>
            <person name="van der Merwe N.A."/>
            <person name="Wingfield M.J."/>
            <person name="Wingfield B.D."/>
        </authorList>
    </citation>
    <scope>NUCLEOTIDE SEQUENCE [LARGE SCALE GENOMIC DNA]</scope>
    <source>
        <strain evidence="8 9">CMW 18167</strain>
    </source>
</reference>
<evidence type="ECO:0000313" key="9">
    <source>
        <dbReference type="Proteomes" id="UP001583193"/>
    </source>
</evidence>
<evidence type="ECO:0000313" key="8">
    <source>
        <dbReference type="EMBL" id="KAL1872486.1"/>
    </source>
</evidence>
<dbReference type="InterPro" id="IPR008972">
    <property type="entry name" value="Cupredoxin"/>
</dbReference>
<gene>
    <name evidence="8" type="ORF">Plec18167_006603</name>
</gene>
<dbReference type="Pfam" id="PF00394">
    <property type="entry name" value="Cu-oxidase"/>
    <property type="match status" value="1"/>
</dbReference>
<dbReference type="Pfam" id="PF07732">
    <property type="entry name" value="Cu-oxidase_3"/>
    <property type="match status" value="1"/>
</dbReference>
<dbReference type="SUPFAM" id="SSF49503">
    <property type="entry name" value="Cupredoxins"/>
    <property type="match status" value="3"/>
</dbReference>
<dbReference type="PROSITE" id="PS00080">
    <property type="entry name" value="MULTICOPPER_OXIDASE2"/>
    <property type="match status" value="1"/>
</dbReference>
<organism evidence="8 9">
    <name type="scientific">Paecilomyces lecythidis</name>
    <dbReference type="NCBI Taxonomy" id="3004212"/>
    <lineage>
        <taxon>Eukaryota</taxon>
        <taxon>Fungi</taxon>
        <taxon>Dikarya</taxon>
        <taxon>Ascomycota</taxon>
        <taxon>Pezizomycotina</taxon>
        <taxon>Eurotiomycetes</taxon>
        <taxon>Eurotiomycetidae</taxon>
        <taxon>Eurotiales</taxon>
        <taxon>Thermoascaceae</taxon>
        <taxon>Paecilomyces</taxon>
    </lineage>
</organism>
<evidence type="ECO:0008006" key="10">
    <source>
        <dbReference type="Google" id="ProtNLM"/>
    </source>
</evidence>
<keyword evidence="3" id="KW-0560">Oxidoreductase</keyword>
<dbReference type="InterPro" id="IPR001117">
    <property type="entry name" value="Cu-oxidase_2nd"/>
</dbReference>
<evidence type="ECO:0000256" key="3">
    <source>
        <dbReference type="ARBA" id="ARBA00023002"/>
    </source>
</evidence>
<evidence type="ECO:0000259" key="6">
    <source>
        <dbReference type="Pfam" id="PF07731"/>
    </source>
</evidence>
<dbReference type="InterPro" id="IPR011706">
    <property type="entry name" value="Cu-oxidase_C"/>
</dbReference>
<dbReference type="InterPro" id="IPR017762">
    <property type="entry name" value="Multicopper_oxidase_fun"/>
</dbReference>
<evidence type="ECO:0000259" key="7">
    <source>
        <dbReference type="Pfam" id="PF07732"/>
    </source>
</evidence>
<dbReference type="InterPro" id="IPR011707">
    <property type="entry name" value="Cu-oxidase-like_N"/>
</dbReference>
<name>A0ABR3X9T4_9EURO</name>
<feature type="domain" description="Plastocyanin-like" evidence="6">
    <location>
        <begin position="387"/>
        <end position="533"/>
    </location>
</feature>
<keyword evidence="4" id="KW-0186">Copper</keyword>
<dbReference type="Pfam" id="PF07731">
    <property type="entry name" value="Cu-oxidase_2"/>
    <property type="match status" value="1"/>
</dbReference>
<dbReference type="PROSITE" id="PS00079">
    <property type="entry name" value="MULTICOPPER_OXIDASE1"/>
    <property type="match status" value="1"/>
</dbReference>
<protein>
    <recommendedName>
        <fullName evidence="10">L-ascorbate oxidase</fullName>
    </recommendedName>
</protein>
<dbReference type="PANTHER" id="PTHR11709">
    <property type="entry name" value="MULTI-COPPER OXIDASE"/>
    <property type="match status" value="1"/>
</dbReference>